<dbReference type="EMBL" id="CU633446">
    <property type="protein sequence ID" value="CAP60898.1"/>
    <property type="molecule type" value="Genomic_DNA"/>
</dbReference>
<dbReference type="InterPro" id="IPR054364">
    <property type="entry name" value="Ca3427-like_PBP2"/>
</dbReference>
<evidence type="ECO:0000259" key="4">
    <source>
        <dbReference type="Pfam" id="PF22384"/>
    </source>
</evidence>
<proteinExistence type="inferred from homology"/>
<dbReference type="PANTHER" id="PTHR30024">
    <property type="entry name" value="ALIPHATIC SULFONATES-BINDING PROTEIN-RELATED"/>
    <property type="match status" value="1"/>
</dbReference>
<dbReference type="GeneID" id="6187248"/>
<comment type="similarity">
    <text evidence="2">Belongs to the bacterial solute-binding protein SsuA/TauA family.</text>
</comment>
<organism evidence="5">
    <name type="scientific">Podospora anserina (strain S / ATCC MYA-4624 / DSM 980 / FGSC 10383)</name>
    <name type="common">Pleurage anserina</name>
    <dbReference type="NCBI Taxonomy" id="515849"/>
    <lineage>
        <taxon>Eukaryota</taxon>
        <taxon>Fungi</taxon>
        <taxon>Dikarya</taxon>
        <taxon>Ascomycota</taxon>
        <taxon>Pezizomycotina</taxon>
        <taxon>Sordariomycetes</taxon>
        <taxon>Sordariomycetidae</taxon>
        <taxon>Sordariales</taxon>
        <taxon>Podosporaceae</taxon>
        <taxon>Podospora</taxon>
        <taxon>Podospora anserina</taxon>
    </lineage>
</organism>
<evidence type="ECO:0000256" key="1">
    <source>
        <dbReference type="ARBA" id="ARBA00004418"/>
    </source>
</evidence>
<feature type="domain" description="Ca3427-like PBP 2" evidence="4">
    <location>
        <begin position="164"/>
        <end position="271"/>
    </location>
</feature>
<feature type="non-terminal residue" evidence="5">
    <location>
        <position position="1"/>
    </location>
</feature>
<reference evidence="5" key="1">
    <citation type="journal article" date="2008" name="Genome Biol.">
        <title>The genome sequence of the model ascomycete fungus Podospora anserina.</title>
        <authorList>
            <person name="Espagne E."/>
            <person name="Lespinet O."/>
            <person name="Malagnac F."/>
            <person name="Da Silva C."/>
            <person name="Jaillon O."/>
            <person name="Porcel B.M."/>
            <person name="Couloux A."/>
            <person name="Aury J.-M."/>
            <person name="Segurens B."/>
            <person name="Poulain J."/>
            <person name="Anthouard V."/>
            <person name="Grossetete S."/>
            <person name="Khalili H."/>
            <person name="Coppin E."/>
            <person name="Dequard-Chablat M."/>
            <person name="Picard M."/>
            <person name="Contamine V."/>
            <person name="Arnaise S."/>
            <person name="Bourdais A."/>
            <person name="Berteaux-Lecellier V."/>
            <person name="Gautheret D."/>
            <person name="de Vries R.P."/>
            <person name="Battaglia E."/>
            <person name="Coutinho P.M."/>
            <person name="Danchin E.G.J."/>
            <person name="Henrissat B."/>
            <person name="El Khoury R."/>
            <person name="Sainsard-Chanet A."/>
            <person name="Boivin A."/>
            <person name="Pinan-Lucarre B."/>
            <person name="Sellem C.H."/>
            <person name="Debuchy R."/>
            <person name="Wincker P."/>
            <person name="Weissenbach J."/>
            <person name="Silar P."/>
        </authorList>
    </citation>
    <scope>NUCLEOTIDE SEQUENCE [LARGE SCALE GENOMIC DNA]</scope>
    <source>
        <strain evidence="5">S mat+</strain>
    </source>
</reference>
<dbReference type="AlphaFoldDB" id="B2ABR0"/>
<evidence type="ECO:0000256" key="2">
    <source>
        <dbReference type="ARBA" id="ARBA00010742"/>
    </source>
</evidence>
<dbReference type="SUPFAM" id="SSF53850">
    <property type="entry name" value="Periplasmic binding protein-like II"/>
    <property type="match status" value="1"/>
</dbReference>
<name>B2ABR0_PODAN</name>
<dbReference type="RefSeq" id="XP_001903126.1">
    <property type="nucleotide sequence ID" value="XM_001903091.1"/>
</dbReference>
<accession>B2ABR0</accession>
<gene>
    <name evidence="5" type="ORF">PODANS_0_810</name>
</gene>
<dbReference type="KEGG" id="pan:PODANSg138"/>
<dbReference type="OrthoDB" id="1363at2759"/>
<dbReference type="Pfam" id="PF22384">
    <property type="entry name" value="PBP2_Ca3427_like"/>
    <property type="match status" value="1"/>
</dbReference>
<comment type="subcellular location">
    <subcellularLocation>
        <location evidence="1">Periplasm</location>
    </subcellularLocation>
</comment>
<reference evidence="5" key="2">
    <citation type="submission" date="2008-07" db="EMBL/GenBank/DDBJ databases">
        <authorList>
            <person name="Genoscope - CEA"/>
        </authorList>
    </citation>
    <scope>NUCLEOTIDE SEQUENCE</scope>
    <source>
        <strain evidence="5">S mat+</strain>
    </source>
</reference>
<dbReference type="CDD" id="cd13637">
    <property type="entry name" value="PBP2_Ca3427_like"/>
    <property type="match status" value="1"/>
</dbReference>
<protein>
    <submittedName>
        <fullName evidence="5">Podospora anserina S mat+ genomic DNA chromosome 2, supercontig 1</fullName>
    </submittedName>
</protein>
<dbReference type="Gene3D" id="3.40.190.10">
    <property type="entry name" value="Periplasmic binding protein-like II"/>
    <property type="match status" value="2"/>
</dbReference>
<dbReference type="HOGENOM" id="CLU_061316_1_0_1"/>
<keyword evidence="3" id="KW-0732">Signal</keyword>
<sequence>WSVVGSVSLRLFQNRSAPPRIASFKPLEVSAPSFSRLGKKYICYDHQPSLQQDTTLNFDTLKRIKQQPATGSIMSSQPLKIGFVPEHFSTPIYFAHKHFGLDAELIPFPSGTGHMITAIRAGEIDVAIGLTEGWIAGLGKTEQTEENDGGYRLVGTYVETPLCWAISTGNQRPEIQSVDSLKGGKIGVSRIGSGSYVMGYVLADQRAWLVPTTGVGTSAESASPYSDFVVLNTFENLRKAVNDGTADFFMWEHFTSKKYYDNGEIRRVGEIHTPWSSWKIVASTKLVKGTALDGRVDDLLEKLNKGIRHFNENPEEAVEYISTNLDYSEEDAREWLKTVKFPERTQGVDLNVVRSTVDILNKAGVLTQGKGIQAGDMIVKQR</sequence>
<dbReference type="PANTHER" id="PTHR30024:SF47">
    <property type="entry name" value="TAURINE-BINDING PERIPLASMIC PROTEIN"/>
    <property type="match status" value="1"/>
</dbReference>
<evidence type="ECO:0000313" key="5">
    <source>
        <dbReference type="EMBL" id="CAP60898.1"/>
    </source>
</evidence>
<evidence type="ECO:0000256" key="3">
    <source>
        <dbReference type="ARBA" id="ARBA00022729"/>
    </source>
</evidence>
<dbReference type="GO" id="GO:0042597">
    <property type="term" value="C:periplasmic space"/>
    <property type="evidence" value="ECO:0007669"/>
    <property type="project" value="UniProtKB-SubCell"/>
</dbReference>
<dbReference type="VEuPathDB" id="FungiDB:PODANS_0_810"/>